<comment type="caution">
    <text evidence="1">The sequence shown here is derived from an EMBL/GenBank/DDBJ whole genome shotgun (WGS) entry which is preliminary data.</text>
</comment>
<sequence>MNEVTYLSIRLGITHGTKCYKSNGYNERYGAPHLRYGYKGNFRNISNYILGGDCF</sequence>
<evidence type="ECO:0000313" key="1">
    <source>
        <dbReference type="EMBL" id="CAD6493814.1"/>
    </source>
</evidence>
<proteinExistence type="predicted"/>
<gene>
    <name evidence="1" type="ORF">FFODKBPE_00576</name>
</gene>
<evidence type="ECO:0000313" key="2">
    <source>
        <dbReference type="Proteomes" id="UP000603056"/>
    </source>
</evidence>
<dbReference type="EMBL" id="CAJHIP010000033">
    <property type="protein sequence ID" value="CAD6493814.1"/>
    <property type="molecule type" value="Genomic_DNA"/>
</dbReference>
<dbReference type="AlphaFoldDB" id="A0A811T923"/>
<dbReference type="Proteomes" id="UP000603056">
    <property type="component" value="Unassembled WGS sequence"/>
</dbReference>
<accession>A0A811T923</accession>
<protein>
    <submittedName>
        <fullName evidence="1">Uncharacterized protein</fullName>
    </submittedName>
</protein>
<reference evidence="1" key="1">
    <citation type="submission" date="2020-10" db="EMBL/GenBank/DDBJ databases">
        <authorList>
            <person name="Hahn C.J."/>
            <person name="Laso-Perez R."/>
            <person name="Vulcano F."/>
            <person name="Vaziourakis K.-M."/>
            <person name="Stokke R."/>
            <person name="Steen I.H."/>
            <person name="Teske A."/>
            <person name="Boetius A."/>
            <person name="Liebeke M."/>
            <person name="Amann R."/>
            <person name="Knittel K."/>
        </authorList>
    </citation>
    <scope>NUCLEOTIDE SEQUENCE</scope>
    <source>
        <strain evidence="1">Gfbio:e3339647-f889-4370-9287-4fb5cb688e4c:AG394J04_GoMArc1</strain>
    </source>
</reference>
<organism evidence="1 2">
    <name type="scientific">Candidatus Argoarchaeum ethanivorans</name>
    <dbReference type="NCBI Taxonomy" id="2608793"/>
    <lineage>
        <taxon>Archaea</taxon>
        <taxon>Methanobacteriati</taxon>
        <taxon>Methanobacteriota</taxon>
        <taxon>Stenosarchaea group</taxon>
        <taxon>Methanomicrobia</taxon>
        <taxon>Methanosarcinales</taxon>
        <taxon>Methanosarcinales incertae sedis</taxon>
        <taxon>GOM Arc I cluster</taxon>
        <taxon>Candidatus Argoarchaeum</taxon>
    </lineage>
</organism>
<name>A0A811T923_9EURY</name>